<dbReference type="EMBL" id="JAUSUH010000002">
    <property type="protein sequence ID" value="MDQ0346835.1"/>
    <property type="molecule type" value="Genomic_DNA"/>
</dbReference>
<sequence length="30" mass="3193">MIGTSTLANGRDASNSASFQAIKTGINYRF</sequence>
<proteinExistence type="predicted"/>
<protein>
    <submittedName>
        <fullName evidence="1">Uncharacterized protein</fullName>
    </submittedName>
</protein>
<evidence type="ECO:0000313" key="2">
    <source>
        <dbReference type="Proteomes" id="UP001238467"/>
    </source>
</evidence>
<name>A0ABU0DEI4_9HYPH</name>
<accession>A0ABU0DEI4</accession>
<gene>
    <name evidence="1" type="ORF">J2S76_001252</name>
</gene>
<dbReference type="Proteomes" id="UP001238467">
    <property type="component" value="Unassembled WGS sequence"/>
</dbReference>
<evidence type="ECO:0000313" key="1">
    <source>
        <dbReference type="EMBL" id="MDQ0346835.1"/>
    </source>
</evidence>
<organism evidence="1 2">
    <name type="scientific">Ancylobacter vacuolatus</name>
    <dbReference type="NCBI Taxonomy" id="223389"/>
    <lineage>
        <taxon>Bacteria</taxon>
        <taxon>Pseudomonadati</taxon>
        <taxon>Pseudomonadota</taxon>
        <taxon>Alphaproteobacteria</taxon>
        <taxon>Hyphomicrobiales</taxon>
        <taxon>Xanthobacteraceae</taxon>
        <taxon>Ancylobacter</taxon>
    </lineage>
</organism>
<comment type="caution">
    <text evidence="1">The sequence shown here is derived from an EMBL/GenBank/DDBJ whole genome shotgun (WGS) entry which is preliminary data.</text>
</comment>
<reference evidence="1 2" key="1">
    <citation type="submission" date="2023-07" db="EMBL/GenBank/DDBJ databases">
        <title>Genomic Encyclopedia of Type Strains, Phase IV (KMG-IV): sequencing the most valuable type-strain genomes for metagenomic binning, comparative biology and taxonomic classification.</title>
        <authorList>
            <person name="Goeker M."/>
        </authorList>
    </citation>
    <scope>NUCLEOTIDE SEQUENCE [LARGE SCALE GENOMIC DNA]</scope>
    <source>
        <strain evidence="1 2">DSM 1277</strain>
    </source>
</reference>
<keyword evidence="2" id="KW-1185">Reference proteome</keyword>